<evidence type="ECO:0000313" key="1">
    <source>
        <dbReference type="EMBL" id="CAB4133272.1"/>
    </source>
</evidence>
<dbReference type="EMBL" id="LR796274">
    <property type="protein sequence ID" value="CAB4133272.1"/>
    <property type="molecule type" value="Genomic_DNA"/>
</dbReference>
<accession>A0A6J5LI81</accession>
<sequence>MNKLDINNEMRQFDQKNREFYDDLTDEERKKFSNFLMIRWGSSVEGARELQEYYLLSCNENLNKNFFDISKHPKLQWLCATAVSPDMGSFRHDWIKVKKRDGSNSKSAKFLREMYPNYSDDEIELLIAINDTASLKQLAKEHGYDDKRIKSEL</sequence>
<gene>
    <name evidence="1" type="ORF">UFOVP257_109</name>
</gene>
<reference evidence="1" key="1">
    <citation type="submission" date="2020-04" db="EMBL/GenBank/DDBJ databases">
        <authorList>
            <person name="Chiriac C."/>
            <person name="Salcher M."/>
            <person name="Ghai R."/>
            <person name="Kavagutti S V."/>
        </authorList>
    </citation>
    <scope>NUCLEOTIDE SEQUENCE</scope>
</reference>
<organism evidence="1">
    <name type="scientific">uncultured Caudovirales phage</name>
    <dbReference type="NCBI Taxonomy" id="2100421"/>
    <lineage>
        <taxon>Viruses</taxon>
        <taxon>Duplodnaviria</taxon>
        <taxon>Heunggongvirae</taxon>
        <taxon>Uroviricota</taxon>
        <taxon>Caudoviricetes</taxon>
        <taxon>Peduoviridae</taxon>
        <taxon>Maltschvirus</taxon>
        <taxon>Maltschvirus maltsch</taxon>
    </lineage>
</organism>
<protein>
    <submittedName>
        <fullName evidence="1">Uncharacterized protein</fullName>
    </submittedName>
</protein>
<name>A0A6J5LI81_9CAUD</name>
<proteinExistence type="predicted"/>